<comment type="caution">
    <text evidence="1">The sequence shown here is derived from an EMBL/GenBank/DDBJ whole genome shotgun (WGS) entry which is preliminary data.</text>
</comment>
<organism evidence="1 2">
    <name type="scientific">Trifolium medium</name>
    <dbReference type="NCBI Taxonomy" id="97028"/>
    <lineage>
        <taxon>Eukaryota</taxon>
        <taxon>Viridiplantae</taxon>
        <taxon>Streptophyta</taxon>
        <taxon>Embryophyta</taxon>
        <taxon>Tracheophyta</taxon>
        <taxon>Spermatophyta</taxon>
        <taxon>Magnoliopsida</taxon>
        <taxon>eudicotyledons</taxon>
        <taxon>Gunneridae</taxon>
        <taxon>Pentapetalae</taxon>
        <taxon>rosids</taxon>
        <taxon>fabids</taxon>
        <taxon>Fabales</taxon>
        <taxon>Fabaceae</taxon>
        <taxon>Papilionoideae</taxon>
        <taxon>50 kb inversion clade</taxon>
        <taxon>NPAAA clade</taxon>
        <taxon>Hologalegina</taxon>
        <taxon>IRL clade</taxon>
        <taxon>Trifolieae</taxon>
        <taxon>Trifolium</taxon>
    </lineage>
</organism>
<sequence length="39" mass="4206">MDHNEVVFYEQYEAQMRAQDEEKAAAASAATASADAANT</sequence>
<name>A0A392TCR9_9FABA</name>
<proteinExistence type="predicted"/>
<reference evidence="1 2" key="1">
    <citation type="journal article" date="2018" name="Front. Plant Sci.">
        <title>Red Clover (Trifolium pratense) and Zigzag Clover (T. medium) - A Picture of Genomic Similarities and Differences.</title>
        <authorList>
            <person name="Dluhosova J."/>
            <person name="Istvanek J."/>
            <person name="Nedelnik J."/>
            <person name="Repkova J."/>
        </authorList>
    </citation>
    <scope>NUCLEOTIDE SEQUENCE [LARGE SCALE GENOMIC DNA]</scope>
    <source>
        <strain evidence="2">cv. 10/8</strain>
        <tissue evidence="1">Leaf</tissue>
    </source>
</reference>
<evidence type="ECO:0000313" key="1">
    <source>
        <dbReference type="EMBL" id="MCI58237.1"/>
    </source>
</evidence>
<keyword evidence="2" id="KW-1185">Reference proteome</keyword>
<dbReference type="EMBL" id="LXQA010542925">
    <property type="protein sequence ID" value="MCI58237.1"/>
    <property type="molecule type" value="Genomic_DNA"/>
</dbReference>
<dbReference type="Proteomes" id="UP000265520">
    <property type="component" value="Unassembled WGS sequence"/>
</dbReference>
<feature type="non-terminal residue" evidence="1">
    <location>
        <position position="39"/>
    </location>
</feature>
<protein>
    <submittedName>
        <fullName evidence="1">Uncharacterized protein</fullName>
    </submittedName>
</protein>
<dbReference type="AlphaFoldDB" id="A0A392TCR9"/>
<accession>A0A392TCR9</accession>
<evidence type="ECO:0000313" key="2">
    <source>
        <dbReference type="Proteomes" id="UP000265520"/>
    </source>
</evidence>